<dbReference type="InterPro" id="IPR004329">
    <property type="entry name" value="CcmE"/>
</dbReference>
<dbReference type="Proteomes" id="UP001204144">
    <property type="component" value="Unassembled WGS sequence"/>
</dbReference>
<evidence type="ECO:0000256" key="3">
    <source>
        <dbReference type="ARBA" id="ARBA00022748"/>
    </source>
</evidence>
<evidence type="ECO:0000256" key="1">
    <source>
        <dbReference type="ARBA" id="ARBA00004370"/>
    </source>
</evidence>
<dbReference type="Pfam" id="PF03100">
    <property type="entry name" value="CcmE"/>
    <property type="match status" value="1"/>
</dbReference>
<reference evidence="5 6" key="1">
    <citation type="submission" date="2018-11" db="EMBL/GenBank/DDBJ databases">
        <title>Novel bacteria species description.</title>
        <authorList>
            <person name="Han J.-H."/>
        </authorList>
    </citation>
    <scope>NUCLEOTIDE SEQUENCE [LARGE SCALE GENOMIC DNA]</scope>
    <source>
        <strain evidence="5 6">KCTC23259</strain>
    </source>
</reference>
<keyword evidence="2" id="KW-0408">Iron</keyword>
<accession>A0AAE3H4R1</accession>
<keyword evidence="4" id="KW-0472">Membrane</keyword>
<keyword evidence="3" id="KW-0201">Cytochrome c-type biogenesis</keyword>
<gene>
    <name evidence="5" type="ORF">EGI31_17555</name>
</gene>
<proteinExistence type="predicted"/>
<dbReference type="Gene3D" id="2.40.50.140">
    <property type="entry name" value="Nucleic acid-binding proteins"/>
    <property type="match status" value="1"/>
</dbReference>
<dbReference type="SUPFAM" id="SSF82093">
    <property type="entry name" value="Heme chaperone CcmE"/>
    <property type="match status" value="1"/>
</dbReference>
<keyword evidence="6" id="KW-1185">Reference proteome</keyword>
<comment type="subcellular location">
    <subcellularLocation>
        <location evidence="1">Membrane</location>
    </subcellularLocation>
</comment>
<evidence type="ECO:0000256" key="2">
    <source>
        <dbReference type="ARBA" id="ARBA00022617"/>
    </source>
</evidence>
<name>A0AAE3H4R1_9BACT</name>
<dbReference type="GO" id="GO:0017003">
    <property type="term" value="P:protein-heme linkage"/>
    <property type="evidence" value="ECO:0007669"/>
    <property type="project" value="InterPro"/>
</dbReference>
<dbReference type="GO" id="GO:0005886">
    <property type="term" value="C:plasma membrane"/>
    <property type="evidence" value="ECO:0007669"/>
    <property type="project" value="InterPro"/>
</dbReference>
<dbReference type="InterPro" id="IPR012340">
    <property type="entry name" value="NA-bd_OB-fold"/>
</dbReference>
<evidence type="ECO:0000256" key="4">
    <source>
        <dbReference type="ARBA" id="ARBA00023136"/>
    </source>
</evidence>
<organism evidence="5 6">
    <name type="scientific">Lacihabitans soyangensis</name>
    <dbReference type="NCBI Taxonomy" id="869394"/>
    <lineage>
        <taxon>Bacteria</taxon>
        <taxon>Pseudomonadati</taxon>
        <taxon>Bacteroidota</taxon>
        <taxon>Cytophagia</taxon>
        <taxon>Cytophagales</taxon>
        <taxon>Leadbetterellaceae</taxon>
        <taxon>Lacihabitans</taxon>
    </lineage>
</organism>
<protein>
    <submittedName>
        <fullName evidence="5">Cytochrome c maturation protein CcmE</fullName>
    </submittedName>
</protein>
<keyword evidence="2" id="KW-0479">Metal-binding</keyword>
<dbReference type="AlphaFoldDB" id="A0AAE3H4R1"/>
<evidence type="ECO:0000313" key="6">
    <source>
        <dbReference type="Proteomes" id="UP001204144"/>
    </source>
</evidence>
<dbReference type="InterPro" id="IPR036127">
    <property type="entry name" value="CcmE-like_sf"/>
</dbReference>
<sequence>MKKTHIIALVVIAIAITMIISTIGDASTYASFKEAKEMANNGDKGSIHVVGELIKGADGKPLGMKYEPSVDPNHFEFMMTDSLNNHNLVVYKQPKPQDMDKSEKVVVVGHMDLEKNCFEAEQILLKCPSKYNNGELKVESE</sequence>
<dbReference type="GO" id="GO:0020037">
    <property type="term" value="F:heme binding"/>
    <property type="evidence" value="ECO:0007669"/>
    <property type="project" value="InterPro"/>
</dbReference>
<evidence type="ECO:0000313" key="5">
    <source>
        <dbReference type="EMBL" id="MCP9764748.1"/>
    </source>
</evidence>
<keyword evidence="2" id="KW-0349">Heme</keyword>
<dbReference type="RefSeq" id="WP_255038439.1">
    <property type="nucleotide sequence ID" value="NZ_RJUF01000176.1"/>
</dbReference>
<comment type="caution">
    <text evidence="5">The sequence shown here is derived from an EMBL/GenBank/DDBJ whole genome shotgun (WGS) entry which is preliminary data.</text>
</comment>
<dbReference type="GO" id="GO:0017004">
    <property type="term" value="P:cytochrome complex assembly"/>
    <property type="evidence" value="ECO:0007669"/>
    <property type="project" value="UniProtKB-KW"/>
</dbReference>
<dbReference type="EMBL" id="RJUF01000176">
    <property type="protein sequence ID" value="MCP9764748.1"/>
    <property type="molecule type" value="Genomic_DNA"/>
</dbReference>